<evidence type="ECO:0000313" key="3">
    <source>
        <dbReference type="Proteomes" id="UP001054837"/>
    </source>
</evidence>
<reference evidence="2 3" key="1">
    <citation type="submission" date="2021-06" db="EMBL/GenBank/DDBJ databases">
        <title>Caerostris darwini draft genome.</title>
        <authorList>
            <person name="Kono N."/>
            <person name="Arakawa K."/>
        </authorList>
    </citation>
    <scope>NUCLEOTIDE SEQUENCE [LARGE SCALE GENOMIC DNA]</scope>
</reference>
<evidence type="ECO:0000313" key="2">
    <source>
        <dbReference type="EMBL" id="GIY55510.1"/>
    </source>
</evidence>
<dbReference type="AlphaFoldDB" id="A0AAV4UCH9"/>
<keyword evidence="3" id="KW-1185">Reference proteome</keyword>
<dbReference type="Proteomes" id="UP001054837">
    <property type="component" value="Unassembled WGS sequence"/>
</dbReference>
<sequence length="119" mass="13511">MLQDSGLQQCCWIEDLVASVLIRNGGDHKLTEGLTPIKIWSGHKLSVKHLNILGSFAFVYVHQVNRNKLQSRTKFEILVGCALSTNLYRILNPKEDKVIDTIHVKIDETKTVLASIWKK</sequence>
<dbReference type="Pfam" id="PF25597">
    <property type="entry name" value="SH3_retrovirus"/>
    <property type="match status" value="1"/>
</dbReference>
<proteinExistence type="predicted"/>
<gene>
    <name evidence="2" type="primary">AVEN_155171_1</name>
    <name evidence="2" type="ORF">CDAR_538331</name>
</gene>
<feature type="domain" description="Retroviral polymerase SH3-like" evidence="1">
    <location>
        <begin position="57"/>
        <end position="111"/>
    </location>
</feature>
<accession>A0AAV4UCH9</accession>
<dbReference type="EMBL" id="BPLQ01011087">
    <property type="protein sequence ID" value="GIY55510.1"/>
    <property type="molecule type" value="Genomic_DNA"/>
</dbReference>
<comment type="caution">
    <text evidence="2">The sequence shown here is derived from an EMBL/GenBank/DDBJ whole genome shotgun (WGS) entry which is preliminary data.</text>
</comment>
<organism evidence="2 3">
    <name type="scientific">Caerostris darwini</name>
    <dbReference type="NCBI Taxonomy" id="1538125"/>
    <lineage>
        <taxon>Eukaryota</taxon>
        <taxon>Metazoa</taxon>
        <taxon>Ecdysozoa</taxon>
        <taxon>Arthropoda</taxon>
        <taxon>Chelicerata</taxon>
        <taxon>Arachnida</taxon>
        <taxon>Araneae</taxon>
        <taxon>Araneomorphae</taxon>
        <taxon>Entelegynae</taxon>
        <taxon>Araneoidea</taxon>
        <taxon>Araneidae</taxon>
        <taxon>Caerostris</taxon>
    </lineage>
</organism>
<evidence type="ECO:0000259" key="1">
    <source>
        <dbReference type="Pfam" id="PF25597"/>
    </source>
</evidence>
<dbReference type="InterPro" id="IPR057670">
    <property type="entry name" value="SH3_retrovirus"/>
</dbReference>
<protein>
    <recommendedName>
        <fullName evidence="1">Retroviral polymerase SH3-like domain-containing protein</fullName>
    </recommendedName>
</protein>
<name>A0AAV4UCH9_9ARAC</name>